<protein>
    <submittedName>
        <fullName evidence="1">Uncharacterized protein</fullName>
    </submittedName>
</protein>
<dbReference type="AlphaFoldDB" id="A0AAD5WM33"/>
<evidence type="ECO:0000313" key="1">
    <source>
        <dbReference type="EMBL" id="KAJ1374721.1"/>
    </source>
</evidence>
<dbReference type="EMBL" id="JAHQIW010007481">
    <property type="protein sequence ID" value="KAJ1374721.1"/>
    <property type="molecule type" value="Genomic_DNA"/>
</dbReference>
<accession>A0AAD5WM33</accession>
<gene>
    <name evidence="1" type="ORF">KIN20_037472</name>
</gene>
<dbReference type="Proteomes" id="UP001196413">
    <property type="component" value="Unassembled WGS sequence"/>
</dbReference>
<sequence length="162" mass="17852">MQTVSDVIENQGRSALLPEAVISTILSQLDVKISYEPMSRPKVVLSLEETVKMNEENCIIIDNTVTGTCTGLVALDPMCSANAAMVKITSIPANVTSISGTLSTTNIIMANWSRAMWQSVFNRAVFECWHRVHLDRTSSRREALVGVKLILNCDVFKTSIFT</sequence>
<organism evidence="1 2">
    <name type="scientific">Parelaphostrongylus tenuis</name>
    <name type="common">Meningeal worm</name>
    <dbReference type="NCBI Taxonomy" id="148309"/>
    <lineage>
        <taxon>Eukaryota</taxon>
        <taxon>Metazoa</taxon>
        <taxon>Ecdysozoa</taxon>
        <taxon>Nematoda</taxon>
        <taxon>Chromadorea</taxon>
        <taxon>Rhabditida</taxon>
        <taxon>Rhabditina</taxon>
        <taxon>Rhabditomorpha</taxon>
        <taxon>Strongyloidea</taxon>
        <taxon>Metastrongylidae</taxon>
        <taxon>Parelaphostrongylus</taxon>
    </lineage>
</organism>
<reference evidence="1" key="1">
    <citation type="submission" date="2021-06" db="EMBL/GenBank/DDBJ databases">
        <title>Parelaphostrongylus tenuis whole genome reference sequence.</title>
        <authorList>
            <person name="Garwood T.J."/>
            <person name="Larsen P.A."/>
            <person name="Fountain-Jones N.M."/>
            <person name="Garbe J.R."/>
            <person name="Macchietto M.G."/>
            <person name="Kania S.A."/>
            <person name="Gerhold R.W."/>
            <person name="Richards J.E."/>
            <person name="Wolf T.M."/>
        </authorList>
    </citation>
    <scope>NUCLEOTIDE SEQUENCE</scope>
    <source>
        <strain evidence="1">MNPRO001-30</strain>
        <tissue evidence="1">Meninges</tissue>
    </source>
</reference>
<keyword evidence="2" id="KW-1185">Reference proteome</keyword>
<name>A0AAD5WM33_PARTN</name>
<proteinExistence type="predicted"/>
<comment type="caution">
    <text evidence="1">The sequence shown here is derived from an EMBL/GenBank/DDBJ whole genome shotgun (WGS) entry which is preliminary data.</text>
</comment>
<evidence type="ECO:0000313" key="2">
    <source>
        <dbReference type="Proteomes" id="UP001196413"/>
    </source>
</evidence>